<evidence type="ECO:0000313" key="3">
    <source>
        <dbReference type="EMBL" id="CEJ84158.1"/>
    </source>
</evidence>
<evidence type="ECO:0000313" key="4">
    <source>
        <dbReference type="Proteomes" id="UP000039046"/>
    </source>
</evidence>
<dbReference type="GO" id="GO:0000324">
    <property type="term" value="C:fungal-type vacuole"/>
    <property type="evidence" value="ECO:0007669"/>
    <property type="project" value="TreeGrafter"/>
</dbReference>
<dbReference type="AlphaFoldDB" id="A0A0A1TAP7"/>
<dbReference type="HOGENOM" id="CLU_027163_2_0_1"/>
<reference evidence="3 4" key="1">
    <citation type="journal article" date="2015" name="Genome Announc.">
        <title>Draft Genome Sequence and Gene Annotation of the Entomopathogenic Fungus Verticillium hemipterigenum.</title>
        <authorList>
            <person name="Horn F."/>
            <person name="Habel A."/>
            <person name="Scharf D.H."/>
            <person name="Dworschak J."/>
            <person name="Brakhage A.A."/>
            <person name="Guthke R."/>
            <person name="Hertweck C."/>
            <person name="Linde J."/>
        </authorList>
    </citation>
    <scope>NUCLEOTIDE SEQUENCE [LARGE SCALE GENOMIC DNA]</scope>
</reference>
<keyword evidence="2" id="KW-1133">Transmembrane helix</keyword>
<name>A0A0A1TAP7_9HYPO</name>
<protein>
    <recommendedName>
        <fullName evidence="5">Regulator of phospholipase D SRF1</fullName>
    </recommendedName>
</protein>
<keyword evidence="2" id="KW-0812">Transmembrane</keyword>
<sequence length="369" mass="41270">MSEPPPTSSENGSEPPKSETTPITSVNAKVDRNAPRLRTPASLPPWIDSYHEQYGAVAPEQLQLLTPPSRTVRRQPNSVPSEPVRRVSRDGFIDYDDPSLGPPQTDDSILPDFVRYGMGSARGRKWDHLRSTEPVIVSGFASGAWRQPITWHDFARSSQWGHAQNERSQVVDYKVLDDLQPSFNRKVNLDLDFSRVATTKERGSKRFTQRIWDLAMRHSLSPLLFRLTVIITSILALAIAAQIYKLELRTTVNEAEQTQSLVAVVVDSVAIPYSTYMIWDEYTGKPIGLRPAKSKISLILLDIFFIIFKSASTALAFETVVYHNVVDQTIAPLAKAMASFMVIGLLAWTMNLTVNVFRTVEKLGGGDEE</sequence>
<proteinExistence type="predicted"/>
<feature type="transmembrane region" description="Helical" evidence="2">
    <location>
        <begin position="223"/>
        <end position="241"/>
    </location>
</feature>
<evidence type="ECO:0000256" key="1">
    <source>
        <dbReference type="SAM" id="MobiDB-lite"/>
    </source>
</evidence>
<dbReference type="Proteomes" id="UP000039046">
    <property type="component" value="Unassembled WGS sequence"/>
</dbReference>
<dbReference type="GO" id="GO:0071944">
    <property type="term" value="C:cell periphery"/>
    <property type="evidence" value="ECO:0007669"/>
    <property type="project" value="TreeGrafter"/>
</dbReference>
<dbReference type="PANTHER" id="PTHR36819:SF1">
    <property type="entry name" value="REGULATOR OF PHOSPHOLIPASE D SRF1"/>
    <property type="match status" value="1"/>
</dbReference>
<keyword evidence="4" id="KW-1185">Reference proteome</keyword>
<evidence type="ECO:0000256" key="2">
    <source>
        <dbReference type="SAM" id="Phobius"/>
    </source>
</evidence>
<feature type="compositionally biased region" description="Polar residues" evidence="1">
    <location>
        <begin position="8"/>
        <end position="27"/>
    </location>
</feature>
<dbReference type="PANTHER" id="PTHR36819">
    <property type="entry name" value="REGULATOR OF PHOSPHOLIPASE D SRF1"/>
    <property type="match status" value="1"/>
</dbReference>
<keyword evidence="2" id="KW-0472">Membrane</keyword>
<dbReference type="OrthoDB" id="2589563at2759"/>
<feature type="region of interest" description="Disordered" evidence="1">
    <location>
        <begin position="1"/>
        <end position="45"/>
    </location>
</feature>
<accession>A0A0A1TAP7</accession>
<dbReference type="EMBL" id="CDHN01000002">
    <property type="protein sequence ID" value="CEJ84158.1"/>
    <property type="molecule type" value="Genomic_DNA"/>
</dbReference>
<gene>
    <name evidence="3" type="ORF">VHEMI03399</name>
</gene>
<evidence type="ECO:0008006" key="5">
    <source>
        <dbReference type="Google" id="ProtNLM"/>
    </source>
</evidence>
<feature type="transmembrane region" description="Helical" evidence="2">
    <location>
        <begin position="299"/>
        <end position="317"/>
    </location>
</feature>
<feature type="transmembrane region" description="Helical" evidence="2">
    <location>
        <begin position="329"/>
        <end position="348"/>
    </location>
</feature>
<organism evidence="3 4">
    <name type="scientific">[Torrubiella] hemipterigena</name>
    <dbReference type="NCBI Taxonomy" id="1531966"/>
    <lineage>
        <taxon>Eukaryota</taxon>
        <taxon>Fungi</taxon>
        <taxon>Dikarya</taxon>
        <taxon>Ascomycota</taxon>
        <taxon>Pezizomycotina</taxon>
        <taxon>Sordariomycetes</taxon>
        <taxon>Hypocreomycetidae</taxon>
        <taxon>Hypocreales</taxon>
        <taxon>Clavicipitaceae</taxon>
        <taxon>Clavicipitaceae incertae sedis</taxon>
        <taxon>'Torrubiella' clade</taxon>
    </lineage>
</organism>
<dbReference type="InterPro" id="IPR037737">
    <property type="entry name" value="Srf1"/>
</dbReference>